<evidence type="ECO:0000313" key="1">
    <source>
        <dbReference type="EMBL" id="CAH6719341.1"/>
    </source>
</evidence>
<organism evidence="1 2">
    <name type="scientific">[Candida] jaroonii</name>
    <dbReference type="NCBI Taxonomy" id="467808"/>
    <lineage>
        <taxon>Eukaryota</taxon>
        <taxon>Fungi</taxon>
        <taxon>Dikarya</taxon>
        <taxon>Ascomycota</taxon>
        <taxon>Saccharomycotina</taxon>
        <taxon>Pichiomycetes</taxon>
        <taxon>Debaryomycetaceae</taxon>
        <taxon>Yamadazyma</taxon>
    </lineage>
</organism>
<keyword evidence="2" id="KW-1185">Reference proteome</keyword>
<sequence length="538" mass="63354">MNRLKPFKNHIRFKANLWLAGTNRLFSTPPTIIQENKTVSQYLADYKQWFPKDNLTNSLIDSYERLKLYPQETIKIGVIYHDEQIKSNCRMMETILADPLASNNEEWFYKIVNRNKQDNLTFEYGTSPDIHDSIYKIPSPILSSLTRPSYMTPKTNITPNDVILYEINDLSSFDRFNHCHFFIYITDNITTIKKLPSSINDRILLTIIDNSDFTPTSSESTPIPIKNDSTERIVKVNTEISYKGIVEFLKYDTKASNNYLESLVESNNFQILKIIGYNLPVETLLNWNLKKIVGNIKQQEINFKELEDLYEFLKTNVINEFSSAMHYELQRKFIPITTNFFNKKLRWYKLYWKNDDVEYVVKDFFNLNFMPESIENYNVTRGKIINYLQNHQFVNYSEIKPQSNTNPLLRLKNDIISRRIKQEIQPIVSKSILLALIYYQLPVTIISGLAYQYFDFTLNGSMAIFSLGMVVGFNYLSKKWESFTINWLKNLFDEVRIVIDKDCIEDGLIKELADRYDEERKIIDIKNDIIKGINILNK</sequence>
<comment type="caution">
    <text evidence="1">The sequence shown here is derived from an EMBL/GenBank/DDBJ whole genome shotgun (WGS) entry which is preliminary data.</text>
</comment>
<dbReference type="EMBL" id="CALSDN010000002">
    <property type="protein sequence ID" value="CAH6719341.1"/>
    <property type="molecule type" value="Genomic_DNA"/>
</dbReference>
<gene>
    <name evidence="1" type="ORF">CLIB1444_02S06282</name>
</gene>
<accession>A0ACA9Y306</accession>
<name>A0ACA9Y306_9ASCO</name>
<dbReference type="Proteomes" id="UP001152531">
    <property type="component" value="Unassembled WGS sequence"/>
</dbReference>
<evidence type="ECO:0000313" key="2">
    <source>
        <dbReference type="Proteomes" id="UP001152531"/>
    </source>
</evidence>
<protein>
    <submittedName>
        <fullName evidence="1">Uncharacterized protein</fullName>
    </submittedName>
</protein>
<proteinExistence type="predicted"/>
<reference evidence="1" key="1">
    <citation type="submission" date="2022-06" db="EMBL/GenBank/DDBJ databases">
        <authorList>
            <person name="Legras J.-L."/>
            <person name="Devillers H."/>
            <person name="Grondin C."/>
        </authorList>
    </citation>
    <scope>NUCLEOTIDE SEQUENCE</scope>
    <source>
        <strain evidence="1">CLIB 1444</strain>
    </source>
</reference>